<dbReference type="PANTHER" id="PTHR18901:SF38">
    <property type="entry name" value="PSEUDOURIDINE-5'-PHOSPHATASE"/>
    <property type="match status" value="1"/>
</dbReference>
<dbReference type="SFLD" id="SFLDG01135">
    <property type="entry name" value="C1.5.6:_HAD__Beta-PGM__Phospha"/>
    <property type="match status" value="1"/>
</dbReference>
<dbReference type="Gene3D" id="1.10.150.240">
    <property type="entry name" value="Putative phosphatase, domain 2"/>
    <property type="match status" value="1"/>
</dbReference>
<dbReference type="PANTHER" id="PTHR18901">
    <property type="entry name" value="2-DEOXYGLUCOSE-6-PHOSPHATE PHOSPHATASE 2"/>
    <property type="match status" value="1"/>
</dbReference>
<evidence type="ECO:0000313" key="5">
    <source>
        <dbReference type="Proteomes" id="UP000294545"/>
    </source>
</evidence>
<dbReference type="InterPro" id="IPR023214">
    <property type="entry name" value="HAD_sf"/>
</dbReference>
<dbReference type="InterPro" id="IPR036412">
    <property type="entry name" value="HAD-like_sf"/>
</dbReference>
<dbReference type="FunFam" id="3.40.50.1000:FF:000036">
    <property type="entry name" value="HAD family hydrolase"/>
    <property type="match status" value="1"/>
</dbReference>
<dbReference type="Gene3D" id="3.40.50.1000">
    <property type="entry name" value="HAD superfamily/HAD-like"/>
    <property type="match status" value="1"/>
</dbReference>
<evidence type="ECO:0000256" key="1">
    <source>
        <dbReference type="ARBA" id="ARBA00006171"/>
    </source>
</evidence>
<dbReference type="InterPro" id="IPR023198">
    <property type="entry name" value="PGP-like_dom2"/>
</dbReference>
<dbReference type="AlphaFoldDB" id="A0A4R1MYQ5"/>
<evidence type="ECO:0000313" key="4">
    <source>
        <dbReference type="EMBL" id="TCK98275.1"/>
    </source>
</evidence>
<keyword evidence="2" id="KW-0479">Metal-binding</keyword>
<dbReference type="NCBIfam" id="TIGR01509">
    <property type="entry name" value="HAD-SF-IA-v3"/>
    <property type="match status" value="1"/>
</dbReference>
<accession>A0A4R1MYQ5</accession>
<evidence type="ECO:0000256" key="2">
    <source>
        <dbReference type="ARBA" id="ARBA00022723"/>
    </source>
</evidence>
<dbReference type="GO" id="GO:0046872">
    <property type="term" value="F:metal ion binding"/>
    <property type="evidence" value="ECO:0007669"/>
    <property type="project" value="UniProtKB-KW"/>
</dbReference>
<evidence type="ECO:0000256" key="3">
    <source>
        <dbReference type="ARBA" id="ARBA00022801"/>
    </source>
</evidence>
<dbReference type="EMBL" id="SMGQ01000011">
    <property type="protein sequence ID" value="TCK98275.1"/>
    <property type="molecule type" value="Genomic_DNA"/>
</dbReference>
<dbReference type="OrthoDB" id="9797743at2"/>
<comment type="similarity">
    <text evidence="1">Belongs to the HAD-like hydrolase superfamily. CbbY/CbbZ/Gph/YieH family.</text>
</comment>
<dbReference type="PRINTS" id="PR00413">
    <property type="entry name" value="HADHALOGNASE"/>
</dbReference>
<dbReference type="RefSeq" id="WP_132280557.1">
    <property type="nucleotide sequence ID" value="NZ_SMGQ01000011.1"/>
</dbReference>
<name>A0A4R1MYQ5_9FIRM</name>
<dbReference type="Pfam" id="PF13419">
    <property type="entry name" value="HAD_2"/>
    <property type="match status" value="1"/>
</dbReference>
<comment type="caution">
    <text evidence="4">The sequence shown here is derived from an EMBL/GenBank/DDBJ whole genome shotgun (WGS) entry which is preliminary data.</text>
</comment>
<gene>
    <name evidence="4" type="ORF">EDC19_0695</name>
</gene>
<dbReference type="Proteomes" id="UP000294545">
    <property type="component" value="Unassembled WGS sequence"/>
</dbReference>
<keyword evidence="3 4" id="KW-0378">Hydrolase</keyword>
<reference evidence="4 5" key="1">
    <citation type="submission" date="2019-03" db="EMBL/GenBank/DDBJ databases">
        <title>Genomic Encyclopedia of Type Strains, Phase IV (KMG-IV): sequencing the most valuable type-strain genomes for metagenomic binning, comparative biology and taxonomic classification.</title>
        <authorList>
            <person name="Goeker M."/>
        </authorList>
    </citation>
    <scope>NUCLEOTIDE SEQUENCE [LARGE SCALE GENOMIC DNA]</scope>
    <source>
        <strain evidence="4 5">DSM 24176</strain>
    </source>
</reference>
<dbReference type="CDD" id="cd07505">
    <property type="entry name" value="HAD_BPGM-like"/>
    <property type="match status" value="1"/>
</dbReference>
<dbReference type="SFLD" id="SFLDS00003">
    <property type="entry name" value="Haloacid_Dehalogenase"/>
    <property type="match status" value="1"/>
</dbReference>
<sequence length="224" mass="25579">MFENIEGVLFDLDGTLVDSMWLWEAIDIDFLKKYNLDLPEDLVDDIEGKSFTETATYFKNRFGLKETVAEIKTEWNAMALDYYTNKVPLKEGVLDLLDYLKEKNIPMGIGTSNSRDLVDIVLKKLNIDHYFDSVRTSCEVKKGKPSPDIYLQVAKDLKVNPEKCLVFEDVVNGIIAGKKAGAKVCAVYDEHTEGYTEAKIKLADYYIENYNELFTIEEGLRNEA</sequence>
<dbReference type="InterPro" id="IPR006439">
    <property type="entry name" value="HAD-SF_hydro_IA"/>
</dbReference>
<organism evidence="4 5">
    <name type="scientific">Natranaerovirga hydrolytica</name>
    <dbReference type="NCBI Taxonomy" id="680378"/>
    <lineage>
        <taxon>Bacteria</taxon>
        <taxon>Bacillati</taxon>
        <taxon>Bacillota</taxon>
        <taxon>Clostridia</taxon>
        <taxon>Lachnospirales</taxon>
        <taxon>Natranaerovirgaceae</taxon>
        <taxon>Natranaerovirga</taxon>
    </lineage>
</organism>
<keyword evidence="5" id="KW-1185">Reference proteome</keyword>
<dbReference type="GO" id="GO:0016791">
    <property type="term" value="F:phosphatase activity"/>
    <property type="evidence" value="ECO:0007669"/>
    <property type="project" value="TreeGrafter"/>
</dbReference>
<proteinExistence type="inferred from homology"/>
<dbReference type="InterPro" id="IPR041492">
    <property type="entry name" value="HAD_2"/>
</dbReference>
<dbReference type="SUPFAM" id="SSF56784">
    <property type="entry name" value="HAD-like"/>
    <property type="match status" value="1"/>
</dbReference>
<dbReference type="NCBIfam" id="TIGR01549">
    <property type="entry name" value="HAD-SF-IA-v1"/>
    <property type="match status" value="1"/>
</dbReference>
<dbReference type="SFLD" id="SFLDG01129">
    <property type="entry name" value="C1.5:_HAD__Beta-PGM__Phosphata"/>
    <property type="match status" value="1"/>
</dbReference>
<dbReference type="FunFam" id="1.10.150.240:FF:000048">
    <property type="entry name" value="Haloacid dehalogenase-like hydrolase family protein"/>
    <property type="match status" value="1"/>
</dbReference>
<protein>
    <submittedName>
        <fullName evidence="4">HAD superfamily hydrolase (TIGR01509 family)/HAD superfamily hydrolase (TIGR01549 family)</fullName>
    </submittedName>
</protein>